<dbReference type="SMART" id="SM01134">
    <property type="entry name" value="DeoRC"/>
    <property type="match status" value="1"/>
</dbReference>
<dbReference type="InterPro" id="IPR037171">
    <property type="entry name" value="NagB/RpiA_transferase-like"/>
</dbReference>
<reference evidence="5 6" key="1">
    <citation type="submission" date="2022-01" db="EMBL/GenBank/DDBJ databases">
        <title>Dethiosulfovibrio faecalis sp. nov., a novel proteolytic, non-sulfur-reducing bacterium isolated from a marine aquaculture solid waste bioreactor.</title>
        <authorList>
            <person name="Grabowski S."/>
            <person name="Apolinario E."/>
            <person name="Schneider N."/>
            <person name="Marshall C.W."/>
            <person name="Sowers K.R."/>
        </authorList>
    </citation>
    <scope>NUCLEOTIDE SEQUENCE [LARGE SCALE GENOMIC DNA]</scope>
    <source>
        <strain evidence="5 6">DSM 12537</strain>
    </source>
</reference>
<dbReference type="InterPro" id="IPR050313">
    <property type="entry name" value="Carb_Metab_HTH_regulators"/>
</dbReference>
<dbReference type="PROSITE" id="PS00894">
    <property type="entry name" value="HTH_DEOR_1"/>
    <property type="match status" value="1"/>
</dbReference>
<organism evidence="5 6">
    <name type="scientific">Dethiosulfovibrio marinus</name>
    <dbReference type="NCBI Taxonomy" id="133532"/>
    <lineage>
        <taxon>Bacteria</taxon>
        <taxon>Thermotogati</taxon>
        <taxon>Synergistota</taxon>
        <taxon>Synergistia</taxon>
        <taxon>Synergistales</taxon>
        <taxon>Dethiosulfovibrionaceae</taxon>
        <taxon>Dethiosulfovibrio</taxon>
    </lineage>
</organism>
<dbReference type="InterPro" id="IPR014036">
    <property type="entry name" value="DeoR-like_C"/>
</dbReference>
<keyword evidence="3" id="KW-0804">Transcription</keyword>
<dbReference type="RefSeq" id="WP_236100133.1">
    <property type="nucleotide sequence ID" value="NZ_JAKGUD010000015.1"/>
</dbReference>
<evidence type="ECO:0000256" key="1">
    <source>
        <dbReference type="ARBA" id="ARBA00023015"/>
    </source>
</evidence>
<keyword evidence="6" id="KW-1185">Reference proteome</keyword>
<dbReference type="PANTHER" id="PTHR30363:SF44">
    <property type="entry name" value="AGA OPERON TRANSCRIPTIONAL REPRESSOR-RELATED"/>
    <property type="match status" value="1"/>
</dbReference>
<dbReference type="Gene3D" id="3.40.50.1360">
    <property type="match status" value="1"/>
</dbReference>
<evidence type="ECO:0000256" key="3">
    <source>
        <dbReference type="ARBA" id="ARBA00023163"/>
    </source>
</evidence>
<dbReference type="SUPFAM" id="SSF46785">
    <property type="entry name" value="Winged helix' DNA-binding domain"/>
    <property type="match status" value="1"/>
</dbReference>
<dbReference type="GO" id="GO:0003677">
    <property type="term" value="F:DNA binding"/>
    <property type="evidence" value="ECO:0007669"/>
    <property type="project" value="UniProtKB-KW"/>
</dbReference>
<dbReference type="SMART" id="SM00420">
    <property type="entry name" value="HTH_DEOR"/>
    <property type="match status" value="1"/>
</dbReference>
<dbReference type="InterPro" id="IPR018356">
    <property type="entry name" value="Tscrpt_reg_HTH_DeoR_CS"/>
</dbReference>
<dbReference type="Gene3D" id="1.10.10.10">
    <property type="entry name" value="Winged helix-like DNA-binding domain superfamily/Winged helix DNA-binding domain"/>
    <property type="match status" value="1"/>
</dbReference>
<evidence type="ECO:0000259" key="4">
    <source>
        <dbReference type="PROSITE" id="PS51000"/>
    </source>
</evidence>
<name>A0ABS9EQH3_9BACT</name>
<dbReference type="InterPro" id="IPR036390">
    <property type="entry name" value="WH_DNA-bd_sf"/>
</dbReference>
<feature type="domain" description="HTH deoR-type" evidence="4">
    <location>
        <begin position="4"/>
        <end position="59"/>
    </location>
</feature>
<evidence type="ECO:0000313" key="6">
    <source>
        <dbReference type="Proteomes" id="UP001200430"/>
    </source>
</evidence>
<dbReference type="PANTHER" id="PTHR30363">
    <property type="entry name" value="HTH-TYPE TRANSCRIPTIONAL REGULATOR SRLR-RELATED"/>
    <property type="match status" value="1"/>
</dbReference>
<comment type="caution">
    <text evidence="5">The sequence shown here is derived from an EMBL/GenBank/DDBJ whole genome shotgun (WGS) entry which is preliminary data.</text>
</comment>
<dbReference type="PROSITE" id="PS51000">
    <property type="entry name" value="HTH_DEOR_2"/>
    <property type="match status" value="1"/>
</dbReference>
<dbReference type="EMBL" id="JAKGUD010000015">
    <property type="protein sequence ID" value="MCF4143434.1"/>
    <property type="molecule type" value="Genomic_DNA"/>
</dbReference>
<dbReference type="Pfam" id="PF08220">
    <property type="entry name" value="HTH_DeoR"/>
    <property type="match status" value="1"/>
</dbReference>
<dbReference type="Proteomes" id="UP001200430">
    <property type="component" value="Unassembled WGS sequence"/>
</dbReference>
<proteinExistence type="predicted"/>
<dbReference type="InterPro" id="IPR001034">
    <property type="entry name" value="DeoR_HTH"/>
</dbReference>
<evidence type="ECO:0000313" key="5">
    <source>
        <dbReference type="EMBL" id="MCF4143434.1"/>
    </source>
</evidence>
<gene>
    <name evidence="5" type="ORF">L2W38_11485</name>
</gene>
<evidence type="ECO:0000256" key="2">
    <source>
        <dbReference type="ARBA" id="ARBA00023125"/>
    </source>
</evidence>
<dbReference type="Pfam" id="PF00455">
    <property type="entry name" value="DeoRC"/>
    <property type="match status" value="1"/>
</dbReference>
<protein>
    <submittedName>
        <fullName evidence="5">DeoR/GlpR family DNA-binding transcription regulator</fullName>
    </submittedName>
</protein>
<accession>A0ABS9EQH3</accession>
<dbReference type="SUPFAM" id="SSF100950">
    <property type="entry name" value="NagB/RpiA/CoA transferase-like"/>
    <property type="match status" value="1"/>
</dbReference>
<keyword evidence="2 5" id="KW-0238">DNA-binding</keyword>
<sequence>MGAKEDRRKAILEVLHRKGSAKPADLAEDLSVSLVTIRRDIKDLISLGKISSGYGFVRLQSSPSGAEQSFARRLHVNVDVKRSLAIKAMEYINDNDVVFLGAGTTCYFLAELLVSRFTRLHIVTNGLKALEILAGAPGFNVECVGGSLLPGFNSMVGPKAESSLRSSFFSKAFLSCASYRCDSGVFDLSPFTAGVKQVVVNNTKQLYLMVDSSKIGAAAPSLIASAESFGHVITDDPEMKVPQGVSVSSAS</sequence>
<keyword evidence="1" id="KW-0805">Transcription regulation</keyword>
<dbReference type="InterPro" id="IPR036388">
    <property type="entry name" value="WH-like_DNA-bd_sf"/>
</dbReference>